<reference evidence="3" key="2">
    <citation type="submission" date="2020-09" db="EMBL/GenBank/DDBJ databases">
        <authorList>
            <person name="Sun Q."/>
            <person name="Ohkuma M."/>
        </authorList>
    </citation>
    <scope>NUCLEOTIDE SEQUENCE</scope>
    <source>
        <strain evidence="3">JCM 12580</strain>
    </source>
</reference>
<dbReference type="SUPFAM" id="SSF51735">
    <property type="entry name" value="NAD(P)-binding Rossmann-fold domains"/>
    <property type="match status" value="1"/>
</dbReference>
<evidence type="ECO:0000313" key="4">
    <source>
        <dbReference type="Proteomes" id="UP000658382"/>
    </source>
</evidence>
<evidence type="ECO:0000259" key="2">
    <source>
        <dbReference type="Pfam" id="PF01370"/>
    </source>
</evidence>
<evidence type="ECO:0000313" key="3">
    <source>
        <dbReference type="EMBL" id="GGK05776.1"/>
    </source>
</evidence>
<comment type="similarity">
    <text evidence="1">Belongs to the NAD(P)-dependent epimerase/dehydratase family.</text>
</comment>
<feature type="domain" description="NAD-dependent epimerase/dehydratase" evidence="2">
    <location>
        <begin position="4"/>
        <end position="234"/>
    </location>
</feature>
<gene>
    <name evidence="3" type="ORF">GCM10007063_30190</name>
</gene>
<protein>
    <submittedName>
        <fullName evidence="3">UDP-glucose 4-epimerase</fullName>
    </submittedName>
</protein>
<dbReference type="EMBL" id="BMNQ01000062">
    <property type="protein sequence ID" value="GGK05776.1"/>
    <property type="molecule type" value="Genomic_DNA"/>
</dbReference>
<sequence length="312" mass="34383">MKACVIGGAGFIGSHITDELIRQGIDTIVVDNLSTGNRKWIPEAATFYEADMLSSDLDKIFTIEKPDYVFHQAAQISVARSMASPKEDAHMNIVGTIEALQCAAAHHVKRFIFASSAAVYGETETLPLTESSALSPTSFYGLSKASSERYVRLFCSLNQLDYTIFRYANVYGPRQNTLGEAGVVSIFLDQALAKSPLTINGDGTQTRDFIYVKDIARACTMSLMSKDSAVINLGTNEETSVNELADIVLNAANIPHMIDYKPKKAGDIPRSYIDNNLARHQLGWHPNSSLVKGVYETYEYKRMSLQTDRTSV</sequence>
<dbReference type="Gene3D" id="3.90.25.10">
    <property type="entry name" value="UDP-galactose 4-epimerase, domain 1"/>
    <property type="match status" value="1"/>
</dbReference>
<dbReference type="AlphaFoldDB" id="A0A917V0L9"/>
<evidence type="ECO:0000256" key="1">
    <source>
        <dbReference type="ARBA" id="ARBA00007637"/>
    </source>
</evidence>
<proteinExistence type="inferred from homology"/>
<reference evidence="3" key="1">
    <citation type="journal article" date="2014" name="Int. J. Syst. Evol. Microbiol.">
        <title>Complete genome sequence of Corynebacterium casei LMG S-19264T (=DSM 44701T), isolated from a smear-ripened cheese.</title>
        <authorList>
            <consortium name="US DOE Joint Genome Institute (JGI-PGF)"/>
            <person name="Walter F."/>
            <person name="Albersmeier A."/>
            <person name="Kalinowski J."/>
            <person name="Ruckert C."/>
        </authorList>
    </citation>
    <scope>NUCLEOTIDE SEQUENCE</scope>
    <source>
        <strain evidence="3">JCM 12580</strain>
    </source>
</reference>
<dbReference type="Pfam" id="PF01370">
    <property type="entry name" value="Epimerase"/>
    <property type="match status" value="1"/>
</dbReference>
<keyword evidence="4" id="KW-1185">Reference proteome</keyword>
<name>A0A917V0L9_9BACI</name>
<accession>A0A917V0L9</accession>
<dbReference type="RefSeq" id="WP_188633943.1">
    <property type="nucleotide sequence ID" value="NZ_BMNQ01000062.1"/>
</dbReference>
<dbReference type="InterPro" id="IPR036291">
    <property type="entry name" value="NAD(P)-bd_dom_sf"/>
</dbReference>
<dbReference type="PANTHER" id="PTHR43000">
    <property type="entry name" value="DTDP-D-GLUCOSE 4,6-DEHYDRATASE-RELATED"/>
    <property type="match status" value="1"/>
</dbReference>
<comment type="caution">
    <text evidence="3">The sequence shown here is derived from an EMBL/GenBank/DDBJ whole genome shotgun (WGS) entry which is preliminary data.</text>
</comment>
<organism evidence="3 4">
    <name type="scientific">Lentibacillus kapialis</name>
    <dbReference type="NCBI Taxonomy" id="340214"/>
    <lineage>
        <taxon>Bacteria</taxon>
        <taxon>Bacillati</taxon>
        <taxon>Bacillota</taxon>
        <taxon>Bacilli</taxon>
        <taxon>Bacillales</taxon>
        <taxon>Bacillaceae</taxon>
        <taxon>Lentibacillus</taxon>
    </lineage>
</organism>
<dbReference type="Gene3D" id="3.40.50.720">
    <property type="entry name" value="NAD(P)-binding Rossmann-like Domain"/>
    <property type="match status" value="1"/>
</dbReference>
<dbReference type="Proteomes" id="UP000658382">
    <property type="component" value="Unassembled WGS sequence"/>
</dbReference>
<dbReference type="InterPro" id="IPR001509">
    <property type="entry name" value="Epimerase_deHydtase"/>
</dbReference>